<dbReference type="RefSeq" id="WP_277567864.1">
    <property type="nucleotide sequence ID" value="NZ_JAPDHZ010000006.1"/>
</dbReference>
<name>A0A9X4KMD9_9BACL</name>
<evidence type="ECO:0000313" key="1">
    <source>
        <dbReference type="EMBL" id="MDG0794094.1"/>
    </source>
</evidence>
<dbReference type="Gene3D" id="1.10.357.10">
    <property type="entry name" value="Tetracycline Repressor, domain 2"/>
    <property type="match status" value="1"/>
</dbReference>
<proteinExistence type="predicted"/>
<dbReference type="AlphaFoldDB" id="A0A9X4KMD9"/>
<accession>A0A9X4KMD9</accession>
<keyword evidence="2" id="KW-1185">Reference proteome</keyword>
<dbReference type="Proteomes" id="UP001153387">
    <property type="component" value="Unassembled WGS sequence"/>
</dbReference>
<sequence>MRMAKGTFFNYFPKKEHVLLHWSHSQLSMTEAIVRKHREGGMKERLRLVFGELLQPYREQGELLEVTLSETMRSALLMARKRAGSVGSLRA</sequence>
<dbReference type="EMBL" id="JAPDHZ010000006">
    <property type="protein sequence ID" value="MDG0794094.1"/>
    <property type="molecule type" value="Genomic_DNA"/>
</dbReference>
<gene>
    <name evidence="1" type="ORF">OMP38_27140</name>
</gene>
<evidence type="ECO:0008006" key="3">
    <source>
        <dbReference type="Google" id="ProtNLM"/>
    </source>
</evidence>
<organism evidence="1 2">
    <name type="scientific">Cohnella ginsengisoli</name>
    <dbReference type="NCBI Taxonomy" id="425004"/>
    <lineage>
        <taxon>Bacteria</taxon>
        <taxon>Bacillati</taxon>
        <taxon>Bacillota</taxon>
        <taxon>Bacilli</taxon>
        <taxon>Bacillales</taxon>
        <taxon>Paenibacillaceae</taxon>
        <taxon>Cohnella</taxon>
    </lineage>
</organism>
<evidence type="ECO:0000313" key="2">
    <source>
        <dbReference type="Proteomes" id="UP001153387"/>
    </source>
</evidence>
<reference evidence="1 2" key="1">
    <citation type="submission" date="2022-10" db="EMBL/GenBank/DDBJ databases">
        <title>Comparative genomic analysis of Cohnella hashimotonis sp. nov., isolated from the International Space Station.</title>
        <authorList>
            <person name="Simpson A."/>
            <person name="Venkateswaran K."/>
        </authorList>
    </citation>
    <scope>NUCLEOTIDE SEQUENCE [LARGE SCALE GENOMIC DNA]</scope>
    <source>
        <strain evidence="1 2">DSM 18997</strain>
    </source>
</reference>
<protein>
    <recommendedName>
        <fullName evidence="3">HTH tetR-type domain-containing protein</fullName>
    </recommendedName>
</protein>
<comment type="caution">
    <text evidence="1">The sequence shown here is derived from an EMBL/GenBank/DDBJ whole genome shotgun (WGS) entry which is preliminary data.</text>
</comment>